<feature type="region of interest" description="Disordered" evidence="4">
    <location>
        <begin position="162"/>
        <end position="203"/>
    </location>
</feature>
<evidence type="ECO:0008006" key="7">
    <source>
        <dbReference type="Google" id="ProtNLM"/>
    </source>
</evidence>
<feature type="region of interest" description="Leucine repeat II (LRII)" evidence="3">
    <location>
        <begin position="380"/>
        <end position="412"/>
    </location>
</feature>
<dbReference type="Gramene" id="Kaladp0024s0920.2.v1.1">
    <property type="protein sequence ID" value="Kaladp0024s0920.2.v1.1.CDS.1"/>
    <property type="gene ID" value="Kaladp0024s0920.v1.1"/>
</dbReference>
<dbReference type="PROSITE" id="PS50985">
    <property type="entry name" value="GRAS"/>
    <property type="match status" value="1"/>
</dbReference>
<evidence type="ECO:0000313" key="6">
    <source>
        <dbReference type="Proteomes" id="UP000594263"/>
    </source>
</evidence>
<evidence type="ECO:0000256" key="3">
    <source>
        <dbReference type="PROSITE-ProRule" id="PRU01191"/>
    </source>
</evidence>
<feature type="region of interest" description="PFYRE" evidence="3">
    <location>
        <begin position="421"/>
        <end position="512"/>
    </location>
</feature>
<keyword evidence="6" id="KW-1185">Reference proteome</keyword>
<evidence type="ECO:0000256" key="4">
    <source>
        <dbReference type="SAM" id="MobiDB-lite"/>
    </source>
</evidence>
<evidence type="ECO:0000256" key="2">
    <source>
        <dbReference type="ARBA" id="ARBA00023163"/>
    </source>
</evidence>
<keyword evidence="1" id="KW-0805">Transcription regulation</keyword>
<comment type="similarity">
    <text evidence="3">Belongs to the GRAS family.</text>
</comment>
<keyword evidence="2" id="KW-0804">Transcription</keyword>
<dbReference type="PANTHER" id="PTHR31636">
    <property type="entry name" value="OSJNBA0084A10.13 PROTEIN-RELATED"/>
    <property type="match status" value="1"/>
</dbReference>
<comment type="caution">
    <text evidence="3">Lacks conserved residue(s) required for the propagation of feature annotation.</text>
</comment>
<dbReference type="EnsemblPlants" id="Kaladp0024s0920.1.v1.1">
    <property type="protein sequence ID" value="Kaladp0024s0920.1.v1.1.CDS.1"/>
    <property type="gene ID" value="Kaladp0024s0920.v1.1"/>
</dbReference>
<feature type="compositionally biased region" description="Pro residues" evidence="4">
    <location>
        <begin position="169"/>
        <end position="181"/>
    </location>
</feature>
<organism evidence="5 6">
    <name type="scientific">Kalanchoe fedtschenkoi</name>
    <name type="common">Lavender scallops</name>
    <name type="synonym">South American air plant</name>
    <dbReference type="NCBI Taxonomy" id="63787"/>
    <lineage>
        <taxon>Eukaryota</taxon>
        <taxon>Viridiplantae</taxon>
        <taxon>Streptophyta</taxon>
        <taxon>Embryophyta</taxon>
        <taxon>Tracheophyta</taxon>
        <taxon>Spermatophyta</taxon>
        <taxon>Magnoliopsida</taxon>
        <taxon>eudicotyledons</taxon>
        <taxon>Gunneridae</taxon>
        <taxon>Pentapetalae</taxon>
        <taxon>Saxifragales</taxon>
        <taxon>Crassulaceae</taxon>
        <taxon>Kalanchoe</taxon>
    </lineage>
</organism>
<name>A0A7N0T946_KALFE</name>
<dbReference type="Proteomes" id="UP000594263">
    <property type="component" value="Unplaced"/>
</dbReference>
<feature type="short sequence motif" description="LXXLL motif" evidence="3">
    <location>
        <begin position="429"/>
        <end position="433"/>
    </location>
</feature>
<accession>A0A7N0T946</accession>
<evidence type="ECO:0000313" key="5">
    <source>
        <dbReference type="EnsemblPlants" id="Kaladp0024s0920.1.v1.1.CDS.1"/>
    </source>
</evidence>
<protein>
    <recommendedName>
        <fullName evidence="7">Scarecrow-like protein 4</fullName>
    </recommendedName>
</protein>
<dbReference type="Pfam" id="PF03514">
    <property type="entry name" value="GRAS"/>
    <property type="match status" value="1"/>
</dbReference>
<dbReference type="InterPro" id="IPR005202">
    <property type="entry name" value="TF_GRAS"/>
</dbReference>
<evidence type="ECO:0000256" key="1">
    <source>
        <dbReference type="ARBA" id="ARBA00023015"/>
    </source>
</evidence>
<sequence length="593" mass="64919">MAYLCGDSGNLMAIAQQIQQKEQQENYQQQPIHHQPDYLQHQLAGANPFSVTGTWTASASQLGYGLAGSGFPDQFPGNDAASEGVFPFSNPMEFRFTEFDSADWIMEGLIGGGEPSSTAGYEAWQSQPDFSNLYAADPFAVPPSGDLSRLVFSAPLKTDGLVQPQEPICAPPPAPPSPLRPPHVDEEVAVAPPPPAPKPQKPEISKANTRLLDAKPSSPQPPPPLLMAVLDYARIVDSEPERAASSLTQLLKSVSETGDPIERVAFHFAEVLYERATHRPGNFLPACSTTSEEFTLSYKALNDACPYSKFAHLTANQAILEAMEKAQMIHIVDFGIVQGVQWAALLQALATRTTGKPSRIKISGIPAPALGPSPVAALSATGKRLTEFAKLLDLNFEFEPVLAPLSELNESSFKVDQDESVAVSFMLQLYNLLDETPMAVESALRLARSLSPCIVTLGEYEARLNRVPFVDRVKNALTYYTALFESLEPSLERDSADRIQLEKSLLRQRIAGVIGPEQPGVKRERMEDRDGWQLLMESAGFVPVKLSHYAISQAKILLWNYNYNSHYSIVESPPAFLSLAWGELPVLSVSSWR</sequence>
<dbReference type="OMA" id="NESCFRI"/>
<reference evidence="5" key="1">
    <citation type="submission" date="2021-01" db="UniProtKB">
        <authorList>
            <consortium name="EnsemblPlants"/>
        </authorList>
    </citation>
    <scope>IDENTIFICATION</scope>
</reference>
<proteinExistence type="inferred from homology"/>
<dbReference type="AlphaFoldDB" id="A0A7N0T946"/>
<dbReference type="Gramene" id="Kaladp0024s0920.1.v1.1">
    <property type="protein sequence ID" value="Kaladp0024s0920.1.v1.1.CDS.1"/>
    <property type="gene ID" value="Kaladp0024s0920.v1.1"/>
</dbReference>
<feature type="region of interest" description="SAW" evidence="3">
    <location>
        <begin position="515"/>
        <end position="593"/>
    </location>
</feature>
<feature type="short sequence motif" description="VHIID" evidence="3">
    <location>
        <begin position="329"/>
        <end position="333"/>
    </location>
</feature>
<dbReference type="EnsemblPlants" id="Kaladp0024s0920.2.v1.1">
    <property type="protein sequence ID" value="Kaladp0024s0920.2.v1.1.CDS.1"/>
    <property type="gene ID" value="Kaladp0024s0920.v1.1"/>
</dbReference>